<organism evidence="1 2">
    <name type="scientific">Sphagnum magellanicum</name>
    <dbReference type="NCBI Taxonomy" id="128215"/>
    <lineage>
        <taxon>Eukaryota</taxon>
        <taxon>Viridiplantae</taxon>
        <taxon>Streptophyta</taxon>
        <taxon>Embryophyta</taxon>
        <taxon>Bryophyta</taxon>
        <taxon>Sphagnophytina</taxon>
        <taxon>Sphagnopsida</taxon>
        <taxon>Sphagnales</taxon>
        <taxon>Sphagnaceae</taxon>
        <taxon>Sphagnum</taxon>
    </lineage>
</organism>
<dbReference type="EMBL" id="CM038913">
    <property type="protein sequence ID" value="KAH9557639.1"/>
    <property type="molecule type" value="Genomic_DNA"/>
</dbReference>
<sequence>MSKLAIIPCTVFLETFFFGKQFSQRIQLSLMTLLVGVGIATVTDLQLNVLGSIVAILAVMTTCVAQIMTNKIQKHFKLSSTQLLYQSCPYQAVTLFIIGPFLDAALTKKNVFAFDYTSYILMFIVLSCMISVSVNFSTFLVIGKTSAVTYQVLGHLKTCLILALGYLVLNDPFSWRNVCGILIALSGMGLYSHACILESQQKAQDNTATSLQVKESGVSDPLLAAENGAAVMLPEDDNNTSELLWDKSADRHDLKKP</sequence>
<dbReference type="Proteomes" id="UP000828922">
    <property type="component" value="Linkage Group LG07"/>
</dbReference>
<accession>A0ACB8HN24</accession>
<comment type="caution">
    <text evidence="1">The sequence shown here is derived from an EMBL/GenBank/DDBJ whole genome shotgun (WGS) entry which is preliminary data.</text>
</comment>
<protein>
    <submittedName>
        <fullName evidence="1">Uncharacterized protein</fullName>
    </submittedName>
</protein>
<gene>
    <name evidence="1" type="ORF">CY35_07G094800</name>
</gene>
<proteinExistence type="predicted"/>
<evidence type="ECO:0000313" key="2">
    <source>
        <dbReference type="Proteomes" id="UP000828922"/>
    </source>
</evidence>
<reference evidence="2" key="1">
    <citation type="journal article" date="2022" name="New Phytol.">
        <title>Phylogenomic structure and speciation in an emerging model: the Sphagnum magellanicum complex (Bryophyta).</title>
        <authorList>
            <person name="Shaw A.J."/>
            <person name="Piatkowski B."/>
            <person name="Duffy A.M."/>
            <person name="Aguero B."/>
            <person name="Imwattana K."/>
            <person name="Nieto-Lugilde M."/>
            <person name="Healey A."/>
            <person name="Weston D.J."/>
            <person name="Patel M.N."/>
            <person name="Schmutz J."/>
            <person name="Grimwood J."/>
            <person name="Yavitt J.B."/>
            <person name="Hassel K."/>
            <person name="Stenoien H.K."/>
            <person name="Flatberg K.I."/>
            <person name="Bickford C.P."/>
            <person name="Hicks K.A."/>
        </authorList>
    </citation>
    <scope>NUCLEOTIDE SEQUENCE [LARGE SCALE GENOMIC DNA]</scope>
</reference>
<name>A0ACB8HN24_9BRYO</name>
<evidence type="ECO:0000313" key="1">
    <source>
        <dbReference type="EMBL" id="KAH9557639.1"/>
    </source>
</evidence>
<keyword evidence="2" id="KW-1185">Reference proteome</keyword>